<dbReference type="GO" id="GO:0045543">
    <property type="term" value="F:gibberellin 2-beta-dioxygenase activity"/>
    <property type="evidence" value="ECO:0007669"/>
    <property type="project" value="UniProtKB-EC"/>
</dbReference>
<evidence type="ECO:0000256" key="7">
    <source>
        <dbReference type="ARBA" id="ARBA00061282"/>
    </source>
</evidence>
<comment type="caution">
    <text evidence="11">The sequence shown here is derived from an EMBL/GenBank/DDBJ whole genome shotgun (WGS) entry which is preliminary data.</text>
</comment>
<dbReference type="InterPro" id="IPR026992">
    <property type="entry name" value="DIOX_N"/>
</dbReference>
<evidence type="ECO:0000259" key="10">
    <source>
        <dbReference type="PROSITE" id="PS51471"/>
    </source>
</evidence>
<comment type="similarity">
    <text evidence="7">Belongs to the iron/ascorbate-dependent oxidoreductase family. GA2OX subfamily.</text>
</comment>
<dbReference type="InterPro" id="IPR044861">
    <property type="entry name" value="IPNS-like_FE2OG_OXY"/>
</dbReference>
<comment type="cofactor">
    <cofactor evidence="1">
        <name>L-ascorbate</name>
        <dbReference type="ChEBI" id="CHEBI:38290"/>
    </cofactor>
</comment>
<keyword evidence="3 11" id="KW-0223">Dioxygenase</keyword>
<dbReference type="Pfam" id="PF14226">
    <property type="entry name" value="DIOX_N"/>
    <property type="match status" value="1"/>
</dbReference>
<keyword evidence="2 9" id="KW-0479">Metal-binding</keyword>
<evidence type="ECO:0000256" key="1">
    <source>
        <dbReference type="ARBA" id="ARBA00001961"/>
    </source>
</evidence>
<protein>
    <recommendedName>
        <fullName evidence="8">gibberellin 2beta-dioxygenase</fullName>
        <ecNumber evidence="8">1.14.11.13</ecNumber>
    </recommendedName>
</protein>
<evidence type="ECO:0000256" key="6">
    <source>
        <dbReference type="ARBA" id="ARBA00052204"/>
    </source>
</evidence>
<comment type="catalytic activity">
    <reaction evidence="6">
        <text>gibberellin A1 + 2-oxoglutarate + O2 = gibberellin A8 + succinate + CO2</text>
        <dbReference type="Rhea" id="RHEA:15005"/>
        <dbReference type="ChEBI" id="CHEBI:15379"/>
        <dbReference type="ChEBI" id="CHEBI:16526"/>
        <dbReference type="ChEBI" id="CHEBI:16810"/>
        <dbReference type="ChEBI" id="CHEBI:30031"/>
        <dbReference type="ChEBI" id="CHEBI:58524"/>
        <dbReference type="ChEBI" id="CHEBI:58594"/>
        <dbReference type="EC" id="1.14.11.13"/>
    </reaction>
</comment>
<keyword evidence="4 9" id="KW-0560">Oxidoreductase</keyword>
<dbReference type="InterPro" id="IPR027443">
    <property type="entry name" value="IPNS-like_sf"/>
</dbReference>
<dbReference type="PANTHER" id="PTHR47990">
    <property type="entry name" value="2-OXOGLUTARATE (2OG) AND FE(II)-DEPENDENT OXYGENASE SUPERFAMILY PROTEIN-RELATED"/>
    <property type="match status" value="1"/>
</dbReference>
<name>A0A833R866_9POAL</name>
<dbReference type="Proteomes" id="UP000623129">
    <property type="component" value="Unassembled WGS sequence"/>
</dbReference>
<dbReference type="GO" id="GO:0046872">
    <property type="term" value="F:metal ion binding"/>
    <property type="evidence" value="ECO:0007669"/>
    <property type="project" value="UniProtKB-KW"/>
</dbReference>
<proteinExistence type="inferred from homology"/>
<dbReference type="EMBL" id="SWLB01000009">
    <property type="protein sequence ID" value="KAF3334771.1"/>
    <property type="molecule type" value="Genomic_DNA"/>
</dbReference>
<reference evidence="11" key="1">
    <citation type="submission" date="2020-01" db="EMBL/GenBank/DDBJ databases">
        <title>Genome sequence of Kobresia littledalei, the first chromosome-level genome in the family Cyperaceae.</title>
        <authorList>
            <person name="Qu G."/>
        </authorList>
    </citation>
    <scope>NUCLEOTIDE SEQUENCE</scope>
    <source>
        <strain evidence="11">C.B.Clarke</strain>
        <tissue evidence="11">Leaf</tissue>
    </source>
</reference>
<dbReference type="AlphaFoldDB" id="A0A833R866"/>
<evidence type="ECO:0000313" key="11">
    <source>
        <dbReference type="EMBL" id="KAF3334771.1"/>
    </source>
</evidence>
<evidence type="ECO:0000256" key="3">
    <source>
        <dbReference type="ARBA" id="ARBA00022964"/>
    </source>
</evidence>
<evidence type="ECO:0000313" key="12">
    <source>
        <dbReference type="Proteomes" id="UP000623129"/>
    </source>
</evidence>
<sequence>MVVLTTPSIDQIPLLKSTKQVPHFTYVPTIDLSKPESTLSIVNACKSLGFFKVKNHGVDMELIERLEDGAREFFSLAQYEKEICGSTKAPFGYGNKRIGPNGDVGWLEYLLFAIKNGAVDHVSMPSFQASYNVFCSALNEYISAMRNLASQLLQQIAKGLLIASGDALSSLITNENSDQILRLNHYPPCPRLKSGLTGFGEHTDPQLISILRSNSVGGLQFALRDGRWISAPPDPNSFFVIVGDSLQVLTNGRFKSVRHRVVAQEHKSRLSMIYFAGPPVSQRITPLPELMQDGEESMYREFTWGEYKRAAYKTRLADYRLGHFEKETGNLIN</sequence>
<evidence type="ECO:0000256" key="2">
    <source>
        <dbReference type="ARBA" id="ARBA00022723"/>
    </source>
</evidence>
<evidence type="ECO:0000256" key="5">
    <source>
        <dbReference type="ARBA" id="ARBA00023004"/>
    </source>
</evidence>
<dbReference type="FunFam" id="2.60.120.330:FF:000014">
    <property type="entry name" value="Gibberellin 2-beta-dioxygenase 1"/>
    <property type="match status" value="1"/>
</dbReference>
<dbReference type="Gene3D" id="2.60.120.330">
    <property type="entry name" value="B-lactam Antibiotic, Isopenicillin N Synthase, Chain"/>
    <property type="match status" value="1"/>
</dbReference>
<dbReference type="InterPro" id="IPR050231">
    <property type="entry name" value="Iron_ascorbate_oxido_reductase"/>
</dbReference>
<feature type="domain" description="Fe2OG dioxygenase" evidence="10">
    <location>
        <begin position="176"/>
        <end position="278"/>
    </location>
</feature>
<evidence type="ECO:0000256" key="8">
    <source>
        <dbReference type="ARBA" id="ARBA00066708"/>
    </source>
</evidence>
<dbReference type="InterPro" id="IPR005123">
    <property type="entry name" value="Oxoglu/Fe-dep_dioxygenase_dom"/>
</dbReference>
<keyword evidence="5 9" id="KW-0408">Iron</keyword>
<dbReference type="PROSITE" id="PS51471">
    <property type="entry name" value="FE2OG_OXY"/>
    <property type="match status" value="1"/>
</dbReference>
<dbReference type="EC" id="1.14.11.13" evidence="8"/>
<dbReference type="Pfam" id="PF03171">
    <property type="entry name" value="2OG-FeII_Oxy"/>
    <property type="match status" value="1"/>
</dbReference>
<dbReference type="SUPFAM" id="SSF51197">
    <property type="entry name" value="Clavaminate synthase-like"/>
    <property type="match status" value="1"/>
</dbReference>
<gene>
    <name evidence="11" type="ORF">FCM35_KLT21375</name>
</gene>
<accession>A0A833R866</accession>
<evidence type="ECO:0000256" key="4">
    <source>
        <dbReference type="ARBA" id="ARBA00023002"/>
    </source>
</evidence>
<organism evidence="11 12">
    <name type="scientific">Carex littledalei</name>
    <dbReference type="NCBI Taxonomy" id="544730"/>
    <lineage>
        <taxon>Eukaryota</taxon>
        <taxon>Viridiplantae</taxon>
        <taxon>Streptophyta</taxon>
        <taxon>Embryophyta</taxon>
        <taxon>Tracheophyta</taxon>
        <taxon>Spermatophyta</taxon>
        <taxon>Magnoliopsida</taxon>
        <taxon>Liliopsida</taxon>
        <taxon>Poales</taxon>
        <taxon>Cyperaceae</taxon>
        <taxon>Cyperoideae</taxon>
        <taxon>Cariceae</taxon>
        <taxon>Carex</taxon>
        <taxon>Carex subgen. Euthyceras</taxon>
    </lineage>
</organism>
<dbReference type="OrthoDB" id="288590at2759"/>
<evidence type="ECO:0000256" key="9">
    <source>
        <dbReference type="RuleBase" id="RU003682"/>
    </source>
</evidence>
<keyword evidence="12" id="KW-1185">Reference proteome</keyword>